<keyword evidence="1" id="KW-0732">Signal</keyword>
<evidence type="ECO:0000256" key="1">
    <source>
        <dbReference type="SAM" id="SignalP"/>
    </source>
</evidence>
<sequence length="84" mass="9374">MFGGCRTDAALLLCSFLFWTCGSMLTTRKTTNQRTYTINRSVMLFGRHRSAACRTQPIISGTPAVLYVTGCPKRTASLISRDHR</sequence>
<dbReference type="AlphaFoldDB" id="A0A6A4FLU3"/>
<evidence type="ECO:0000313" key="2">
    <source>
        <dbReference type="EMBL" id="KAE9351981.1"/>
    </source>
</evidence>
<evidence type="ECO:0000313" key="3">
    <source>
        <dbReference type="Proteomes" id="UP000434957"/>
    </source>
</evidence>
<keyword evidence="3" id="KW-1185">Reference proteome</keyword>
<name>A0A6A4FLU3_9STRA</name>
<comment type="caution">
    <text evidence="2">The sequence shown here is derived from an EMBL/GenBank/DDBJ whole genome shotgun (WGS) entry which is preliminary data.</text>
</comment>
<feature type="signal peptide" evidence="1">
    <location>
        <begin position="1"/>
        <end position="23"/>
    </location>
</feature>
<evidence type="ECO:0008006" key="4">
    <source>
        <dbReference type="Google" id="ProtNLM"/>
    </source>
</evidence>
<protein>
    <recommendedName>
        <fullName evidence="4">Secreted protein</fullName>
    </recommendedName>
</protein>
<dbReference type="Proteomes" id="UP000434957">
    <property type="component" value="Unassembled WGS sequence"/>
</dbReference>
<proteinExistence type="predicted"/>
<reference evidence="2 3" key="1">
    <citation type="submission" date="2018-08" db="EMBL/GenBank/DDBJ databases">
        <title>Genomic investigation of the strawberry pathogen Phytophthora fragariae indicates pathogenicity is determined by transcriptional variation in three key races.</title>
        <authorList>
            <person name="Adams T.M."/>
            <person name="Armitage A.D."/>
            <person name="Sobczyk M.K."/>
            <person name="Bates H.J."/>
            <person name="Dunwell J.M."/>
            <person name="Nellist C.F."/>
            <person name="Harrison R.J."/>
        </authorList>
    </citation>
    <scope>NUCLEOTIDE SEQUENCE [LARGE SCALE GENOMIC DNA]</scope>
    <source>
        <strain evidence="2 3">SCRP333</strain>
    </source>
</reference>
<gene>
    <name evidence="2" type="ORF">PR003_g4619</name>
</gene>
<dbReference type="EMBL" id="QXFT01000177">
    <property type="protein sequence ID" value="KAE9351981.1"/>
    <property type="molecule type" value="Genomic_DNA"/>
</dbReference>
<accession>A0A6A4FLU3</accession>
<organism evidence="2 3">
    <name type="scientific">Phytophthora rubi</name>
    <dbReference type="NCBI Taxonomy" id="129364"/>
    <lineage>
        <taxon>Eukaryota</taxon>
        <taxon>Sar</taxon>
        <taxon>Stramenopiles</taxon>
        <taxon>Oomycota</taxon>
        <taxon>Peronosporomycetes</taxon>
        <taxon>Peronosporales</taxon>
        <taxon>Peronosporaceae</taxon>
        <taxon>Phytophthora</taxon>
    </lineage>
</organism>
<feature type="chain" id="PRO_5025616308" description="Secreted protein" evidence="1">
    <location>
        <begin position="24"/>
        <end position="84"/>
    </location>
</feature>